<organism evidence="8 10">
    <name type="scientific">Volvox reticuliferus</name>
    <dbReference type="NCBI Taxonomy" id="1737510"/>
    <lineage>
        <taxon>Eukaryota</taxon>
        <taxon>Viridiplantae</taxon>
        <taxon>Chlorophyta</taxon>
        <taxon>core chlorophytes</taxon>
        <taxon>Chlorophyceae</taxon>
        <taxon>CS clade</taxon>
        <taxon>Chlamydomonadales</taxon>
        <taxon>Volvocaceae</taxon>
        <taxon>Volvox</taxon>
    </lineage>
</organism>
<evidence type="ECO:0000313" key="9">
    <source>
        <dbReference type="EMBL" id="GIM13795.1"/>
    </source>
</evidence>
<dbReference type="EMBL" id="BNCP01000060">
    <property type="protein sequence ID" value="GIL90754.1"/>
    <property type="molecule type" value="Genomic_DNA"/>
</dbReference>
<dbReference type="GO" id="GO:0006892">
    <property type="term" value="P:post-Golgi vesicle-mediated transport"/>
    <property type="evidence" value="ECO:0007669"/>
    <property type="project" value="TreeGrafter"/>
</dbReference>
<evidence type="ECO:0000256" key="6">
    <source>
        <dbReference type="SAM" id="SignalP"/>
    </source>
</evidence>
<keyword evidence="4" id="KW-0325">Glycoprotein</keyword>
<dbReference type="EMBL" id="BNCQ01000051">
    <property type="protein sequence ID" value="GIM13795.1"/>
    <property type="molecule type" value="Genomic_DNA"/>
</dbReference>
<feature type="chain" id="PRO_5035391334" description="VPS10 domain-containing protein" evidence="6">
    <location>
        <begin position="20"/>
        <end position="898"/>
    </location>
</feature>
<protein>
    <recommendedName>
        <fullName evidence="7">VPS10 domain-containing protein</fullName>
    </recommendedName>
</protein>
<evidence type="ECO:0000256" key="3">
    <source>
        <dbReference type="ARBA" id="ARBA00023136"/>
    </source>
</evidence>
<keyword evidence="3 5" id="KW-0472">Membrane</keyword>
<keyword evidence="6" id="KW-0732">Signal</keyword>
<dbReference type="GO" id="GO:0005794">
    <property type="term" value="C:Golgi apparatus"/>
    <property type="evidence" value="ECO:0007669"/>
    <property type="project" value="TreeGrafter"/>
</dbReference>
<dbReference type="InterPro" id="IPR031777">
    <property type="entry name" value="Sortilin_C"/>
</dbReference>
<gene>
    <name evidence="8" type="ORF">Vretifemale_18448</name>
    <name evidence="9" type="ORF">Vretimale_16851</name>
</gene>
<feature type="domain" description="VPS10" evidence="7">
    <location>
        <begin position="67"/>
        <end position="792"/>
    </location>
</feature>
<keyword evidence="2" id="KW-0677">Repeat</keyword>
<dbReference type="InterPro" id="IPR050310">
    <property type="entry name" value="VPS10-sortilin"/>
</dbReference>
<feature type="signal peptide" evidence="6">
    <location>
        <begin position="1"/>
        <end position="19"/>
    </location>
</feature>
<evidence type="ECO:0000256" key="5">
    <source>
        <dbReference type="SAM" id="Phobius"/>
    </source>
</evidence>
<dbReference type="GO" id="GO:0016020">
    <property type="term" value="C:membrane"/>
    <property type="evidence" value="ECO:0007669"/>
    <property type="project" value="UniProtKB-SubCell"/>
</dbReference>
<reference evidence="8" key="1">
    <citation type="journal article" date="2021" name="Proc. Natl. Acad. Sci. U.S.A.">
        <title>Three genomes in the algal genus Volvox reveal the fate of a haploid sex-determining region after a transition to homothallism.</title>
        <authorList>
            <person name="Yamamoto K."/>
            <person name="Hamaji T."/>
            <person name="Kawai-Toyooka H."/>
            <person name="Matsuzaki R."/>
            <person name="Takahashi F."/>
            <person name="Nishimura Y."/>
            <person name="Kawachi M."/>
            <person name="Noguchi H."/>
            <person name="Minakuchi Y."/>
            <person name="Umen J.G."/>
            <person name="Toyoda A."/>
            <person name="Nozaki H."/>
        </authorList>
    </citation>
    <scope>NUCLEOTIDE SEQUENCE</scope>
    <source>
        <strain evidence="9">NIES-3785</strain>
        <strain evidence="8">NIES-3786</strain>
    </source>
</reference>
<dbReference type="Gene3D" id="2.130.10.10">
    <property type="entry name" value="YVTN repeat-like/Quinoprotein amine dehydrogenase"/>
    <property type="match status" value="2"/>
</dbReference>
<dbReference type="SUPFAM" id="SSF110296">
    <property type="entry name" value="Oligoxyloglucan reducing end-specific cellobiohydrolase"/>
    <property type="match status" value="1"/>
</dbReference>
<feature type="transmembrane region" description="Helical" evidence="5">
    <location>
        <begin position="802"/>
        <end position="823"/>
    </location>
</feature>
<evidence type="ECO:0000313" key="8">
    <source>
        <dbReference type="EMBL" id="GIL90754.1"/>
    </source>
</evidence>
<evidence type="ECO:0000259" key="7">
    <source>
        <dbReference type="SMART" id="SM00602"/>
    </source>
</evidence>
<dbReference type="PANTHER" id="PTHR12106:SF27">
    <property type="entry name" value="SORTILIN-RELATED RECEPTOR"/>
    <property type="match status" value="1"/>
</dbReference>
<keyword evidence="10" id="KW-1185">Reference proteome</keyword>
<dbReference type="InterPro" id="IPR015943">
    <property type="entry name" value="WD40/YVTN_repeat-like_dom_sf"/>
</dbReference>
<proteinExistence type="predicted"/>
<evidence type="ECO:0000256" key="2">
    <source>
        <dbReference type="ARBA" id="ARBA00022737"/>
    </source>
</evidence>
<dbReference type="AlphaFoldDB" id="A0A8J4FVH2"/>
<comment type="caution">
    <text evidence="8">The sequence shown here is derived from an EMBL/GenBank/DDBJ whole genome shotgun (WGS) entry which is preliminary data.</text>
</comment>
<dbReference type="Pfam" id="PF15901">
    <property type="entry name" value="Sortilin_C"/>
    <property type="match status" value="1"/>
</dbReference>
<name>A0A8J4FVH2_9CHLO</name>
<evidence type="ECO:0000313" key="10">
    <source>
        <dbReference type="Proteomes" id="UP000747110"/>
    </source>
</evidence>
<evidence type="ECO:0000256" key="4">
    <source>
        <dbReference type="ARBA" id="ARBA00023180"/>
    </source>
</evidence>
<keyword evidence="5" id="KW-0812">Transmembrane</keyword>
<dbReference type="Proteomes" id="UP000722791">
    <property type="component" value="Unassembled WGS sequence"/>
</dbReference>
<dbReference type="InterPro" id="IPR031778">
    <property type="entry name" value="Sortilin_N"/>
</dbReference>
<dbReference type="Gene3D" id="3.30.60.270">
    <property type="match status" value="1"/>
</dbReference>
<comment type="subcellular location">
    <subcellularLocation>
        <location evidence="1">Membrane</location>
    </subcellularLocation>
</comment>
<dbReference type="Proteomes" id="UP000747110">
    <property type="component" value="Unassembled WGS sequence"/>
</dbReference>
<dbReference type="OrthoDB" id="443634at2759"/>
<keyword evidence="5" id="KW-1133">Transmembrane helix</keyword>
<dbReference type="Gene3D" id="2.10.70.80">
    <property type="match status" value="1"/>
</dbReference>
<evidence type="ECO:0000256" key="1">
    <source>
        <dbReference type="ARBA" id="ARBA00004370"/>
    </source>
</evidence>
<sequence length="898" mass="97514">MAKIVSLFVLVSLLFSAYAQTNYGRRLTDAACPDLPGSAPVLKPTLTHAPVTELLWVGADDQTVFAVTSGLTSDKGGLWRSKDGGATFDEWTSKLSGNNSEPLKIINVLSQKSNENNVLILGAGSYMWVSTDKGENLSPVKYPGGAKGAYIRDVRFNPRHDSWLLMHIKRGSCKIFDKAHQDCPMDLMLNQDAFNRDKLSTWINLTFNSNEKIAGFVDFDWGANLCPSKDCSDLPAIPDEVILATVYARAEDYDQPWDKDVNFVYSTDFFKSFSTRVPCGNQLEVVGRSVYLAVANSCPNPPDRGSLPNSRSGGITLFTSMDGGSTFVRACLPAALKQEGYELVETHDGRGALVIVDFSVDTGMTMPLYAASVYAAGPHHALFSLSLTNVYVGMMGSTTDFTRLEGLPGIYVANQVVPTPSSDGSAGSTAPTGEMPMVDGDYYFDSYYDLSDVVGAPIIETRITYSAGGRWQRIRVNANNIRNAECKGSGSEPWYLHLNGMSPTKEYGLPLPGVYSNPSAPGLVMATGNLASLGAGLDQNSPGLCTWISRDGGVTWEDVAVGAYIYEFADWGGVIVMAKYPGSNMFMRSGLADEILFSVDYGRCWQRVNLTTPIYVDNISIEPDGQQPAVILHGSVPPPDEKSSFTGAIYFLNVSAITGLPICNSTDRFEDWSPPTASGSGSRCVLGQQLQLNRRKQDSACFYGRNYARAPPKPLGKCNCTQQQDTECDYGFLRTNDSCVPIEKSNLPVCPVLDERVYTVSDNGRRLVHGDKCDLVDGITGNTDGRGTAKSSGRTSTSSSGWVTMLVLVLVTMFLASGVYAWWRFRATEEQQDTIREVAGGVAAKVASAWGLLVDKIRSIRFRAHGQSGVMGEEMGYFQPLGDPGYDMEGHGNVFTLK</sequence>
<dbReference type="PANTHER" id="PTHR12106">
    <property type="entry name" value="SORTILIN RELATED"/>
    <property type="match status" value="1"/>
</dbReference>
<accession>A0A8J4FVH2</accession>
<dbReference type="SMART" id="SM00602">
    <property type="entry name" value="VPS10"/>
    <property type="match status" value="1"/>
</dbReference>
<dbReference type="Pfam" id="PF15902">
    <property type="entry name" value="Sortilin-Vps10"/>
    <property type="match status" value="1"/>
</dbReference>
<dbReference type="InterPro" id="IPR006581">
    <property type="entry name" value="VPS10"/>
</dbReference>